<evidence type="ECO:0000313" key="5">
    <source>
        <dbReference type="Proteomes" id="UP000799428"/>
    </source>
</evidence>
<feature type="chain" id="PRO_5026040922" evidence="2">
    <location>
        <begin position="17"/>
        <end position="765"/>
    </location>
</feature>
<dbReference type="Gene3D" id="3.90.226.10">
    <property type="entry name" value="2-enoyl-CoA Hydratase, Chain A, domain 1"/>
    <property type="match status" value="1"/>
</dbReference>
<dbReference type="AlphaFoldDB" id="A0A6G1JRZ8"/>
<dbReference type="InterPro" id="IPR029045">
    <property type="entry name" value="ClpP/crotonase-like_dom_sf"/>
</dbReference>
<reference evidence="4" key="1">
    <citation type="journal article" date="2020" name="Stud. Mycol.">
        <title>101 Dothideomycetes genomes: a test case for predicting lifestyles and emergence of pathogens.</title>
        <authorList>
            <person name="Haridas S."/>
            <person name="Albert R."/>
            <person name="Binder M."/>
            <person name="Bloem J."/>
            <person name="Labutti K."/>
            <person name="Salamov A."/>
            <person name="Andreopoulos B."/>
            <person name="Baker S."/>
            <person name="Barry K."/>
            <person name="Bills G."/>
            <person name="Bluhm B."/>
            <person name="Cannon C."/>
            <person name="Castanera R."/>
            <person name="Culley D."/>
            <person name="Daum C."/>
            <person name="Ezra D."/>
            <person name="Gonzalez J."/>
            <person name="Henrissat B."/>
            <person name="Kuo A."/>
            <person name="Liang C."/>
            <person name="Lipzen A."/>
            <person name="Lutzoni F."/>
            <person name="Magnuson J."/>
            <person name="Mondo S."/>
            <person name="Nolan M."/>
            <person name="Ohm R."/>
            <person name="Pangilinan J."/>
            <person name="Park H.-J."/>
            <person name="Ramirez L."/>
            <person name="Alfaro M."/>
            <person name="Sun H."/>
            <person name="Tritt A."/>
            <person name="Yoshinaga Y."/>
            <person name="Zwiers L.-H."/>
            <person name="Turgeon B."/>
            <person name="Goodwin S."/>
            <person name="Spatafora J."/>
            <person name="Crous P."/>
            <person name="Grigoriev I."/>
        </authorList>
    </citation>
    <scope>NUCLEOTIDE SEQUENCE</scope>
    <source>
        <strain evidence="4">CBS 279.74</strain>
    </source>
</reference>
<feature type="region of interest" description="Disordered" evidence="1">
    <location>
        <begin position="686"/>
        <end position="737"/>
    </location>
</feature>
<evidence type="ECO:0000256" key="1">
    <source>
        <dbReference type="SAM" id="MobiDB-lite"/>
    </source>
</evidence>
<name>A0A6G1JRZ8_9PLEO</name>
<feature type="compositionally biased region" description="Low complexity" evidence="1">
    <location>
        <begin position="699"/>
        <end position="737"/>
    </location>
</feature>
<dbReference type="InterPro" id="IPR052766">
    <property type="entry name" value="S41A_metabolite_peptidase"/>
</dbReference>
<proteinExistence type="predicted"/>
<evidence type="ECO:0000313" key="4">
    <source>
        <dbReference type="EMBL" id="KAF2703052.1"/>
    </source>
</evidence>
<evidence type="ECO:0000256" key="2">
    <source>
        <dbReference type="SAM" id="SignalP"/>
    </source>
</evidence>
<dbReference type="Pfam" id="PF23658">
    <property type="entry name" value="PDZ_CPAF_rel"/>
    <property type="match status" value="1"/>
</dbReference>
<keyword evidence="2" id="KW-0732">Signal</keyword>
<dbReference type="PROSITE" id="PS51257">
    <property type="entry name" value="PROKAR_LIPOPROTEIN"/>
    <property type="match status" value="1"/>
</dbReference>
<protein>
    <submittedName>
        <fullName evidence="4">Peptidase S41 family protein-like protein</fullName>
    </submittedName>
</protein>
<dbReference type="SUPFAM" id="SSF52096">
    <property type="entry name" value="ClpP/crotonase"/>
    <property type="match status" value="1"/>
</dbReference>
<feature type="signal peptide" evidence="2">
    <location>
        <begin position="1"/>
        <end position="16"/>
    </location>
</feature>
<dbReference type="InterPro" id="IPR056186">
    <property type="entry name" value="PDZ_CPAF-rel"/>
</dbReference>
<sequence length="765" mass="83107">MRSVVVYSALAALAACAPQTTPSSTTPSGPASTGEPCGIVSQLVTKAGTTSPSIDAEIAYACLKSIPIDVTAAQSTINEVKKMLSFQSTVEYLKNPPSGYGNEGVDLLGGLDDISTKVGNGGYTNEYDFEHDMTALIGQAHDGHLSFEGTAFSGAFQWQRTTKLPLISGSIDGKEAPKIWALFDYNNTAAYTPSAITKIGDKDAVQFIQDESDYYFYHDADARYNSMFYSTTAGSYGYFTTPKYYPGPTLDFTFENGTKASFVNQARIRDYKPWAKITDGKTFYSAFVSPSTSVVKHKKRSPDAIPLNLEMPKSTQLSRRALPYSFPATTNEHKDDVNIASFFIETSEGTVGVLMAQTYDVEDAEDAREFQSVIQKYIAEAKARNVIKNIIDIRSNGGGKILLGYEMYLQFFPSQEPQLQSRYRGGKATEVMGSSISSVKYSEANGDMYTWPWNFHSYVSKDLEAFNNWTDMYGPDKFNNDEFTKLLKYNLSEPLSTSSEKFGLGLTPTSYQTRSNFTVDPFNASQIVLFTDGMCGSTCTLFTELMVQQSGVKTLTMGGKPDGGPMQAVGGTKGSMVLQGEFLQGVTTYIMSTFAKSKADRDEWLTYLPTKFAIGASMTVNFMDTIRKGLEQDGVPTQFYNDSAACRLYYQPEFYLNVTAAWEKVAQVAFGKDGAMDDEACVAGSVSTKEAQTGGGEGNPNPTVPGNNNTTTTTTSDSTNKNNNGTPTPTPSTAAAASSMARPASAWTAIYVVVASSMLFGTSLL</sequence>
<dbReference type="EMBL" id="MU005790">
    <property type="protein sequence ID" value="KAF2703052.1"/>
    <property type="molecule type" value="Genomic_DNA"/>
</dbReference>
<organism evidence="4 5">
    <name type="scientific">Pleomassaria siparia CBS 279.74</name>
    <dbReference type="NCBI Taxonomy" id="1314801"/>
    <lineage>
        <taxon>Eukaryota</taxon>
        <taxon>Fungi</taxon>
        <taxon>Dikarya</taxon>
        <taxon>Ascomycota</taxon>
        <taxon>Pezizomycotina</taxon>
        <taxon>Dothideomycetes</taxon>
        <taxon>Pleosporomycetidae</taxon>
        <taxon>Pleosporales</taxon>
        <taxon>Pleomassariaceae</taxon>
        <taxon>Pleomassaria</taxon>
    </lineage>
</organism>
<keyword evidence="5" id="KW-1185">Reference proteome</keyword>
<gene>
    <name evidence="4" type="ORF">K504DRAFT_393224</name>
</gene>
<dbReference type="Proteomes" id="UP000799428">
    <property type="component" value="Unassembled WGS sequence"/>
</dbReference>
<dbReference type="PANTHER" id="PTHR37049:SF4">
    <property type="entry name" value="RHODANESE DOMAIN-CONTAINING PROTEIN"/>
    <property type="match status" value="1"/>
</dbReference>
<accession>A0A6G1JRZ8</accession>
<evidence type="ECO:0000259" key="3">
    <source>
        <dbReference type="Pfam" id="PF23658"/>
    </source>
</evidence>
<dbReference type="OrthoDB" id="27214at2759"/>
<dbReference type="PANTHER" id="PTHR37049">
    <property type="entry name" value="PEPTIDASE S41 FAMILY PROTEIN"/>
    <property type="match status" value="1"/>
</dbReference>
<feature type="domain" description="CPAF-like PDZ" evidence="3">
    <location>
        <begin position="162"/>
        <end position="269"/>
    </location>
</feature>